<dbReference type="Proteomes" id="UP000315377">
    <property type="component" value="Chromosome"/>
</dbReference>
<protein>
    <submittedName>
        <fullName evidence="3">Uncharacterized protein</fullName>
    </submittedName>
</protein>
<keyword evidence="5" id="KW-1185">Reference proteome</keyword>
<dbReference type="EMBL" id="JAMDMM010000006">
    <property type="protein sequence ID" value="MCY9606039.1"/>
    <property type="molecule type" value="Genomic_DNA"/>
</dbReference>
<gene>
    <name evidence="3" type="ORF">FLT43_20990</name>
    <name evidence="2" type="ORF">M5W83_02445</name>
</gene>
<organism evidence="3 4">
    <name type="scientific">Paenibacillus thiaminolyticus</name>
    <name type="common">Bacillus thiaminolyticus</name>
    <dbReference type="NCBI Taxonomy" id="49283"/>
    <lineage>
        <taxon>Bacteria</taxon>
        <taxon>Bacillati</taxon>
        <taxon>Bacillota</taxon>
        <taxon>Bacilli</taxon>
        <taxon>Bacillales</taxon>
        <taxon>Paenibacillaceae</taxon>
        <taxon>Paenibacillus</taxon>
    </lineage>
</organism>
<reference evidence="2 5" key="2">
    <citation type="submission" date="2022-05" db="EMBL/GenBank/DDBJ databases">
        <title>Genome Sequencing of Bee-Associated Microbes.</title>
        <authorList>
            <person name="Dunlap C."/>
        </authorList>
    </citation>
    <scope>NUCLEOTIDE SEQUENCE [LARGE SCALE GENOMIC DNA]</scope>
    <source>
        <strain evidence="2 5">NRRL B-14613</strain>
    </source>
</reference>
<evidence type="ECO:0000256" key="1">
    <source>
        <dbReference type="SAM" id="MobiDB-lite"/>
    </source>
</evidence>
<feature type="region of interest" description="Disordered" evidence="1">
    <location>
        <begin position="1"/>
        <end position="42"/>
    </location>
</feature>
<dbReference type="Proteomes" id="UP001209276">
    <property type="component" value="Unassembled WGS sequence"/>
</dbReference>
<name>A0AAP9J372_PANTH</name>
<dbReference type="GeneID" id="76998440"/>
<accession>A0AAP9J372</accession>
<proteinExistence type="predicted"/>
<dbReference type="RefSeq" id="WP_127510940.1">
    <property type="nucleotide sequence ID" value="NZ_CABMNB010000030.1"/>
</dbReference>
<evidence type="ECO:0000313" key="3">
    <source>
        <dbReference type="EMBL" id="QDM45680.1"/>
    </source>
</evidence>
<evidence type="ECO:0000313" key="4">
    <source>
        <dbReference type="Proteomes" id="UP000315377"/>
    </source>
</evidence>
<dbReference type="AlphaFoldDB" id="A0AAP9J372"/>
<evidence type="ECO:0000313" key="2">
    <source>
        <dbReference type="EMBL" id="MCY9606039.1"/>
    </source>
</evidence>
<feature type="compositionally biased region" description="Basic and acidic residues" evidence="1">
    <location>
        <begin position="27"/>
        <end position="42"/>
    </location>
</feature>
<dbReference type="EMBL" id="CP041405">
    <property type="protein sequence ID" value="QDM45680.1"/>
    <property type="molecule type" value="Genomic_DNA"/>
</dbReference>
<evidence type="ECO:0000313" key="5">
    <source>
        <dbReference type="Proteomes" id="UP001209276"/>
    </source>
</evidence>
<reference evidence="3 4" key="1">
    <citation type="submission" date="2019-07" db="EMBL/GenBank/DDBJ databases">
        <title>Paenibacillus thiaminolyticus NRRL B-4156.</title>
        <authorList>
            <person name="Hehnly C."/>
            <person name="Zhang L."/>
        </authorList>
    </citation>
    <scope>NUCLEOTIDE SEQUENCE [LARGE SCALE GENOMIC DNA]</scope>
    <source>
        <strain evidence="3 4">NRRL B-4156</strain>
    </source>
</reference>
<sequence length="86" mass="9478">MAKRMQWQGAQRQEHSGRSTAAGVESGNKEEENTAARKAAEMDGAEKSCTNAAFYAISARILLNSCKRASFSPNFAFDLSFRLKLM</sequence>